<organism evidence="1 2">
    <name type="scientific">Gomphosphaeria aponina SAG 52.96 = DSM 107014</name>
    <dbReference type="NCBI Taxonomy" id="1521640"/>
    <lineage>
        <taxon>Bacteria</taxon>
        <taxon>Bacillati</taxon>
        <taxon>Cyanobacteriota</taxon>
        <taxon>Cyanophyceae</taxon>
        <taxon>Oscillatoriophycideae</taxon>
        <taxon>Chroococcales</taxon>
        <taxon>Gomphosphaeriaceae</taxon>
        <taxon>Gomphosphaeria</taxon>
    </lineage>
</organism>
<evidence type="ECO:0000313" key="2">
    <source>
        <dbReference type="Proteomes" id="UP000767446"/>
    </source>
</evidence>
<accession>A0A941GUH7</accession>
<dbReference type="Proteomes" id="UP000767446">
    <property type="component" value="Unassembled WGS sequence"/>
</dbReference>
<gene>
    <name evidence="1" type="ORF">DSM107014_12005</name>
</gene>
<dbReference type="PROSITE" id="PS51257">
    <property type="entry name" value="PROKAR_LIPOPROTEIN"/>
    <property type="match status" value="1"/>
</dbReference>
<name>A0A941GUH7_9CHRO</name>
<reference evidence="1" key="1">
    <citation type="submission" date="2021-02" db="EMBL/GenBank/DDBJ databases">
        <title>Metagenome analyses of Stigonema ocellatum DSM 106950, Chlorogloea purpurea SAG 13.99 and Gomphosphaeria aponina DSM 107014.</title>
        <authorList>
            <person name="Marter P."/>
            <person name="Huang S."/>
        </authorList>
    </citation>
    <scope>NUCLEOTIDE SEQUENCE</scope>
    <source>
        <strain evidence="1">JP213</strain>
    </source>
</reference>
<dbReference type="EMBL" id="JADQBC010000078">
    <property type="protein sequence ID" value="MBR8828602.1"/>
    <property type="molecule type" value="Genomic_DNA"/>
</dbReference>
<dbReference type="AlphaFoldDB" id="A0A941GUH7"/>
<sequence length="138" mass="15310">MKQNQQNQAGRITHYLLLIIVFACILCAQNALALVVSPANLATYPIKSEEVSAELPPEVDNAIRFQLSTETGITPEELKVIAANQQTWPDGCLGLAQPDEFCTQMLITGWRVVMSDGEQTWIYRTDSQGNTIRLESSQ</sequence>
<proteinExistence type="predicted"/>
<evidence type="ECO:0008006" key="3">
    <source>
        <dbReference type="Google" id="ProtNLM"/>
    </source>
</evidence>
<comment type="caution">
    <text evidence="1">The sequence shown here is derived from an EMBL/GenBank/DDBJ whole genome shotgun (WGS) entry which is preliminary data.</text>
</comment>
<protein>
    <recommendedName>
        <fullName evidence="3">Lipoprotein</fullName>
    </recommendedName>
</protein>
<evidence type="ECO:0000313" key="1">
    <source>
        <dbReference type="EMBL" id="MBR8828602.1"/>
    </source>
</evidence>